<comment type="catalytic activity">
    <reaction evidence="5">
        <text>a sn-glycero-3-phosphodiester + H2O = an alcohol + sn-glycerol 3-phosphate + H(+)</text>
        <dbReference type="Rhea" id="RHEA:12969"/>
        <dbReference type="ChEBI" id="CHEBI:15377"/>
        <dbReference type="ChEBI" id="CHEBI:15378"/>
        <dbReference type="ChEBI" id="CHEBI:30879"/>
        <dbReference type="ChEBI" id="CHEBI:57597"/>
        <dbReference type="ChEBI" id="CHEBI:83408"/>
        <dbReference type="EC" id="3.1.4.46"/>
    </reaction>
</comment>
<dbReference type="Pfam" id="PF03009">
    <property type="entry name" value="GDPD"/>
    <property type="match status" value="1"/>
</dbReference>
<evidence type="ECO:0000259" key="6">
    <source>
        <dbReference type="PROSITE" id="PS51704"/>
    </source>
</evidence>
<dbReference type="PANTHER" id="PTHR22958:SF1">
    <property type="entry name" value="GLYCEROPHOSPHOCHOLINE PHOSPHODIESTERASE GPCPD1"/>
    <property type="match status" value="1"/>
</dbReference>
<sequence>MRAMAGHGERIPTPNIPHSRFLPFSNDPHPTLDPFPLPPPCYKLGSAPASSRRVASRLVVALHCAHDPPIRAQLGHPPNIMAQLKAARVADVPMALDVLAAGAPATSAILAEVDAAGARSAAAGGGGGGGGQRFAVIGHRGKGMNALASPDRRMQEVKENSLRSFNEAARFPVDYVEFDVQVTKDGCPVIFHDNFIFTKEDGKILDKRVTDLQLEDFLLYGPQNEQGKGGKPLLRKLKDGRIVNWNVQSDDPLCTLQEAFEKVNPRLGFNIELKFDDNLEYQEEELTCILQAILKVVFEYAKDRPIIFSSFQPDAAQVMRKLQSTYPVYFLTNGGTEIYADVRRNSLEEAIKLCLASGMQGIVSEARGIFRHPAAVPKIKEANLSLLTYGTLNNVPEAVYMQHLMGVNGVIIDLVQEITEAVSELITVPEPDLNADNLSNGAAKDAATPHFSQCEISFLLRLIPELVQ</sequence>
<dbReference type="FunFam" id="3.20.20.190:FF:000034">
    <property type="entry name" value="Glycerophosphodiester phosphodiesterase GDPD2"/>
    <property type="match status" value="1"/>
</dbReference>
<proteinExistence type="inferred from homology"/>
<dbReference type="AlphaFoldDB" id="A0A0E0NFF7"/>
<feature type="domain" description="GP-PDE" evidence="6">
    <location>
        <begin position="134"/>
        <end position="422"/>
    </location>
</feature>
<reference evidence="8" key="1">
    <citation type="submission" date="2013-06" db="EMBL/GenBank/DDBJ databases">
        <authorList>
            <person name="Zhao Q."/>
        </authorList>
    </citation>
    <scope>NUCLEOTIDE SEQUENCE</scope>
    <source>
        <strain evidence="8">cv. W1943</strain>
    </source>
</reference>
<comment type="similarity">
    <text evidence="1">Belongs to the glycerophosphoryl diester phosphodiesterase family.</text>
</comment>
<dbReference type="GO" id="GO:0006071">
    <property type="term" value="P:glycerol metabolic process"/>
    <property type="evidence" value="ECO:0007669"/>
    <property type="project" value="UniProtKB-KW"/>
</dbReference>
<evidence type="ECO:0000256" key="1">
    <source>
        <dbReference type="ARBA" id="ARBA00007277"/>
    </source>
</evidence>
<dbReference type="InterPro" id="IPR017946">
    <property type="entry name" value="PLC-like_Pdiesterase_TIM-brl"/>
</dbReference>
<dbReference type="Gramene" id="ORUFI02G19040.1">
    <property type="protein sequence ID" value="ORUFI02G19040.1"/>
    <property type="gene ID" value="ORUFI02G19040"/>
</dbReference>
<dbReference type="GO" id="GO:0008889">
    <property type="term" value="F:glycerophosphodiester phosphodiesterase activity"/>
    <property type="evidence" value="ECO:0007669"/>
    <property type="project" value="UniProtKB-EC"/>
</dbReference>
<dbReference type="PANTHER" id="PTHR22958">
    <property type="entry name" value="GLYCEROPHOSPHORYL DIESTER PHOSPHODIESTERASE"/>
    <property type="match status" value="1"/>
</dbReference>
<dbReference type="OMA" id="GTELYYD"/>
<dbReference type="eggNOG" id="KOG2421">
    <property type="taxonomic scope" value="Eukaryota"/>
</dbReference>
<name>A0A0E0NFF7_ORYRU</name>
<dbReference type="STRING" id="4529.A0A0E0NFF7"/>
<dbReference type="Gene3D" id="3.20.20.190">
    <property type="entry name" value="Phosphatidylinositol (PI) phosphodiesterase"/>
    <property type="match status" value="1"/>
</dbReference>
<evidence type="ECO:0000313" key="8">
    <source>
        <dbReference type="Proteomes" id="UP000008022"/>
    </source>
</evidence>
<dbReference type="Proteomes" id="UP000008022">
    <property type="component" value="Unassembled WGS sequence"/>
</dbReference>
<dbReference type="InterPro" id="IPR030395">
    <property type="entry name" value="GP_PDE_dom"/>
</dbReference>
<dbReference type="HOGENOM" id="CLU_013007_0_0_1"/>
<dbReference type="InterPro" id="IPR051578">
    <property type="entry name" value="GDPD"/>
</dbReference>
<keyword evidence="8" id="KW-1185">Reference proteome</keyword>
<evidence type="ECO:0000256" key="2">
    <source>
        <dbReference type="ARBA" id="ARBA00012247"/>
    </source>
</evidence>
<keyword evidence="4" id="KW-0378">Hydrolase</keyword>
<organism evidence="7 8">
    <name type="scientific">Oryza rufipogon</name>
    <name type="common">Brownbeard rice</name>
    <name type="synonym">Asian wild rice</name>
    <dbReference type="NCBI Taxonomy" id="4529"/>
    <lineage>
        <taxon>Eukaryota</taxon>
        <taxon>Viridiplantae</taxon>
        <taxon>Streptophyta</taxon>
        <taxon>Embryophyta</taxon>
        <taxon>Tracheophyta</taxon>
        <taxon>Spermatophyta</taxon>
        <taxon>Magnoliopsida</taxon>
        <taxon>Liliopsida</taxon>
        <taxon>Poales</taxon>
        <taxon>Poaceae</taxon>
        <taxon>BOP clade</taxon>
        <taxon>Oryzoideae</taxon>
        <taxon>Oryzeae</taxon>
        <taxon>Oryzinae</taxon>
        <taxon>Oryza</taxon>
    </lineage>
</organism>
<dbReference type="PROSITE" id="PS51704">
    <property type="entry name" value="GP_PDE"/>
    <property type="match status" value="1"/>
</dbReference>
<dbReference type="SUPFAM" id="SSF51695">
    <property type="entry name" value="PLC-like phosphodiesterases"/>
    <property type="match status" value="1"/>
</dbReference>
<accession>A0A0E0NFF7</accession>
<keyword evidence="3" id="KW-0319">Glycerol metabolism</keyword>
<protein>
    <recommendedName>
        <fullName evidence="2">glycerophosphodiester phosphodiesterase</fullName>
        <ecNumber evidence="2">3.1.4.46</ecNumber>
    </recommendedName>
</protein>
<reference evidence="7" key="2">
    <citation type="submission" date="2015-06" db="UniProtKB">
        <authorList>
            <consortium name="EnsemblPlants"/>
        </authorList>
    </citation>
    <scope>IDENTIFICATION</scope>
</reference>
<evidence type="ECO:0000256" key="5">
    <source>
        <dbReference type="ARBA" id="ARBA00047512"/>
    </source>
</evidence>
<dbReference type="EC" id="3.1.4.46" evidence="2"/>
<evidence type="ECO:0000256" key="4">
    <source>
        <dbReference type="ARBA" id="ARBA00022801"/>
    </source>
</evidence>
<evidence type="ECO:0000256" key="3">
    <source>
        <dbReference type="ARBA" id="ARBA00022798"/>
    </source>
</evidence>
<dbReference type="EnsemblPlants" id="ORUFI02G19040.1">
    <property type="protein sequence ID" value="ORUFI02G19040.1"/>
    <property type="gene ID" value="ORUFI02G19040"/>
</dbReference>
<dbReference type="GO" id="GO:0046475">
    <property type="term" value="P:glycerophospholipid catabolic process"/>
    <property type="evidence" value="ECO:0007669"/>
    <property type="project" value="TreeGrafter"/>
</dbReference>
<evidence type="ECO:0000313" key="7">
    <source>
        <dbReference type="EnsemblPlants" id="ORUFI02G19040.1"/>
    </source>
</evidence>